<comment type="caution">
    <text evidence="3">The sequence shown here is derived from an EMBL/GenBank/DDBJ whole genome shotgun (WGS) entry which is preliminary data.</text>
</comment>
<gene>
    <name evidence="3" type="ORF">LNKW23_43860</name>
</gene>
<keyword evidence="2" id="KW-0175">Coiled coil</keyword>
<dbReference type="Pfam" id="PF03401">
    <property type="entry name" value="TctC"/>
    <property type="match status" value="1"/>
</dbReference>
<evidence type="ECO:0000256" key="2">
    <source>
        <dbReference type="SAM" id="Coils"/>
    </source>
</evidence>
<dbReference type="Gene3D" id="3.40.190.10">
    <property type="entry name" value="Periplasmic binding protein-like II"/>
    <property type="match status" value="1"/>
</dbReference>
<dbReference type="PROSITE" id="PS51257">
    <property type="entry name" value="PROKAR_LIPOPROTEIN"/>
    <property type="match status" value="1"/>
</dbReference>
<evidence type="ECO:0000256" key="1">
    <source>
        <dbReference type="ARBA" id="ARBA00006987"/>
    </source>
</evidence>
<dbReference type="SUPFAM" id="SSF53850">
    <property type="entry name" value="Periplasmic binding protein-like II"/>
    <property type="match status" value="1"/>
</dbReference>
<evidence type="ECO:0000313" key="3">
    <source>
        <dbReference type="EMBL" id="GMG85170.1"/>
    </source>
</evidence>
<dbReference type="InterPro" id="IPR042100">
    <property type="entry name" value="Bug_dom1"/>
</dbReference>
<dbReference type="CDD" id="cd07012">
    <property type="entry name" value="PBP2_Bug_TTT"/>
    <property type="match status" value="1"/>
</dbReference>
<dbReference type="PIRSF" id="PIRSF017082">
    <property type="entry name" value="YflP"/>
    <property type="match status" value="1"/>
</dbReference>
<feature type="coiled-coil region" evidence="2">
    <location>
        <begin position="309"/>
        <end position="336"/>
    </location>
</feature>
<sequence>MARSDPHGIADNENGNTEETMKRTLGAFLLGISACLGAIAPAPAQAESFPEKPITLYVAYRAGGGTDTMGRVAAKIMGDHLGQQVNVVNKPGAGGGLAALTLMRERPDGYTILLDSSEPLTLGPFLNKELRYELDDFDYIGMLASYQPGLISPINRDYDTLEEFLVHAKEVPGQKFAFFSAGAKMVMQYIALQEGLEFRYVPTKGGSDAVNLIISDQVDVTWSGGIHARYPDQVKLIAAATSERHAGSPDVPTFIESGVPLSTNTSMVFMAPKGTPPEILAILEEAVKAATEHPDLKKLSAKIQVPISYMSASDTREELDRQLANYQKMIDAVGIETQ</sequence>
<dbReference type="Proteomes" id="UP001239909">
    <property type="component" value="Unassembled WGS sequence"/>
</dbReference>
<protein>
    <submittedName>
        <fullName evidence="3">Tripartite tricarboxylate transporter substrate binding protein</fullName>
    </submittedName>
</protein>
<dbReference type="PANTHER" id="PTHR42928">
    <property type="entry name" value="TRICARBOXYLATE-BINDING PROTEIN"/>
    <property type="match status" value="1"/>
</dbReference>
<dbReference type="InterPro" id="IPR005064">
    <property type="entry name" value="BUG"/>
</dbReference>
<accession>A0ABQ6LSW0</accession>
<dbReference type="Gene3D" id="3.40.190.150">
    <property type="entry name" value="Bordetella uptake gene, domain 1"/>
    <property type="match status" value="1"/>
</dbReference>
<proteinExistence type="inferred from homology"/>
<dbReference type="PANTHER" id="PTHR42928:SF5">
    <property type="entry name" value="BLR1237 PROTEIN"/>
    <property type="match status" value="1"/>
</dbReference>
<dbReference type="EMBL" id="BSYI01000053">
    <property type="protein sequence ID" value="GMG85170.1"/>
    <property type="molecule type" value="Genomic_DNA"/>
</dbReference>
<name>A0ABQ6LSW0_9RHOB</name>
<evidence type="ECO:0000313" key="4">
    <source>
        <dbReference type="Proteomes" id="UP001239909"/>
    </source>
</evidence>
<organism evidence="3 4">
    <name type="scientific">Paralimibaculum aggregatum</name>
    <dbReference type="NCBI Taxonomy" id="3036245"/>
    <lineage>
        <taxon>Bacteria</taxon>
        <taxon>Pseudomonadati</taxon>
        <taxon>Pseudomonadota</taxon>
        <taxon>Alphaproteobacteria</taxon>
        <taxon>Rhodobacterales</taxon>
        <taxon>Paracoccaceae</taxon>
        <taxon>Paralimibaculum</taxon>
    </lineage>
</organism>
<keyword evidence="4" id="KW-1185">Reference proteome</keyword>
<reference evidence="3 4" key="1">
    <citation type="submission" date="2023-04" db="EMBL/GenBank/DDBJ databases">
        <title>Marinoamorphus aggregata gen. nov., sp. Nov., isolate from tissue of brittle star Ophioplocus japonicus.</title>
        <authorList>
            <person name="Kawano K."/>
            <person name="Sawayama S."/>
            <person name="Nakagawa S."/>
        </authorList>
    </citation>
    <scope>NUCLEOTIDE SEQUENCE [LARGE SCALE GENOMIC DNA]</scope>
    <source>
        <strain evidence="3 4">NKW23</strain>
    </source>
</reference>
<comment type="similarity">
    <text evidence="1">Belongs to the UPF0065 (bug) family.</text>
</comment>